<dbReference type="NCBIfam" id="NF042998">
    <property type="entry name" value="bglucokin_BglK"/>
    <property type="match status" value="1"/>
</dbReference>
<dbReference type="KEGG" id="cnt:JT31_09555"/>
<dbReference type="AlphaFoldDB" id="A0A089RE95"/>
<dbReference type="CDD" id="cd24068">
    <property type="entry name" value="ASKHA_NBD_ROK_FnNanK-like"/>
    <property type="match status" value="1"/>
</dbReference>
<dbReference type="Gene3D" id="3.30.420.40">
    <property type="match status" value="2"/>
</dbReference>
<gene>
    <name evidence="1" type="ORF">JT31_09555</name>
</gene>
<dbReference type="InterPro" id="IPR000600">
    <property type="entry name" value="ROK"/>
</dbReference>
<dbReference type="InterPro" id="IPR053583">
    <property type="entry name" value="ROK_beta-glucoside_kinase"/>
</dbReference>
<proteinExistence type="predicted"/>
<dbReference type="OrthoDB" id="9810372at2"/>
<name>A0A089RE95_9ENTR</name>
<dbReference type="InterPro" id="IPR043129">
    <property type="entry name" value="ATPase_NBD"/>
</dbReference>
<keyword evidence="1" id="KW-0418">Kinase</keyword>
<protein>
    <submittedName>
        <fullName evidence="1">Beta-glucoside kinase</fullName>
    </submittedName>
</protein>
<evidence type="ECO:0000313" key="2">
    <source>
        <dbReference type="Proteomes" id="UP000029481"/>
    </source>
</evidence>
<keyword evidence="1" id="KW-0808">Transferase</keyword>
<dbReference type="PANTHER" id="PTHR18964">
    <property type="entry name" value="ROK (REPRESSOR, ORF, KINASE) FAMILY"/>
    <property type="match status" value="1"/>
</dbReference>
<evidence type="ECO:0000313" key="1">
    <source>
        <dbReference type="EMBL" id="AIR04850.1"/>
    </source>
</evidence>
<dbReference type="GO" id="GO:0016301">
    <property type="term" value="F:kinase activity"/>
    <property type="evidence" value="ECO:0007669"/>
    <property type="project" value="UniProtKB-KW"/>
</dbReference>
<keyword evidence="2" id="KW-1185">Reference proteome</keyword>
<sequence length="297" mass="32812">MNIAAFDIGGTALKMGIVSSQGEILAKGKETINDSDGEQILQAILAWITAHPGCEGVAISAPGYVNPHTGFIEMGGAIRWFDNFAIKEWLEERTQLPVAIENDANCVLLAERWQGKAAEMSNFLVLTIGTGIGGAIFCNNQLVHGARFRAGEFGYMLTERPGPRDVRRYTMNDTCTLRTLRKDYAEYVGKPLEEVSGEEIFDRFDAGDVACQRMVTAFFNDLGTGLYNLVNLFDPEKILLGGGIVERPGFLELLREHLAWFTIDDYIDTVSHGNDAGLIGAVYHFNQHYRSQHAISN</sequence>
<accession>A0A089RE95</accession>
<organism evidence="1 2">
    <name type="scientific">Cedecea neteri</name>
    <dbReference type="NCBI Taxonomy" id="158822"/>
    <lineage>
        <taxon>Bacteria</taxon>
        <taxon>Pseudomonadati</taxon>
        <taxon>Pseudomonadota</taxon>
        <taxon>Gammaproteobacteria</taxon>
        <taxon>Enterobacterales</taxon>
        <taxon>Enterobacteriaceae</taxon>
        <taxon>Cedecea</taxon>
    </lineage>
</organism>
<dbReference type="EMBL" id="CP009451">
    <property type="protein sequence ID" value="AIR04850.1"/>
    <property type="molecule type" value="Genomic_DNA"/>
</dbReference>
<dbReference type="Pfam" id="PF00480">
    <property type="entry name" value="ROK"/>
    <property type="match status" value="1"/>
</dbReference>
<dbReference type="SUPFAM" id="SSF53067">
    <property type="entry name" value="Actin-like ATPase domain"/>
    <property type="match status" value="1"/>
</dbReference>
<dbReference type="RefSeq" id="WP_038475926.1">
    <property type="nucleotide sequence ID" value="NZ_CP009451.1"/>
</dbReference>
<reference evidence="1 2" key="1">
    <citation type="submission" date="2014-09" db="EMBL/GenBank/DDBJ databases">
        <title>Cedecea neteri SSMD04 Genome Sequencing.</title>
        <authorList>
            <person name="Tan J.-Y."/>
        </authorList>
    </citation>
    <scope>NUCLEOTIDE SEQUENCE [LARGE SCALE GENOMIC DNA]</scope>
    <source>
        <strain evidence="1 2">SSMD04</strain>
    </source>
</reference>
<dbReference type="PANTHER" id="PTHR18964:SF165">
    <property type="entry name" value="BETA-GLUCOSIDE KINASE"/>
    <property type="match status" value="1"/>
</dbReference>
<dbReference type="Proteomes" id="UP000029481">
    <property type="component" value="Chromosome"/>
</dbReference>